<reference evidence="10 11" key="1">
    <citation type="submission" date="2010-06" db="EMBL/GenBank/DDBJ databases">
        <title>Complete sequence chromosome of Methanohalobium evestigatum Z-7303.</title>
        <authorList>
            <consortium name="US DOE Joint Genome Institute"/>
            <person name="Lucas S."/>
            <person name="Copeland A."/>
            <person name="Lapidus A."/>
            <person name="Cheng J.-F."/>
            <person name="Bruce D."/>
            <person name="Goodwin L."/>
            <person name="Pitluck S."/>
            <person name="Saunders E."/>
            <person name="Detter J.C."/>
            <person name="Han C."/>
            <person name="Tapia R."/>
            <person name="Land M."/>
            <person name="Hauser L."/>
            <person name="Kyrpides N."/>
            <person name="Mikhailova N."/>
            <person name="Sieprawska-Lupa M."/>
            <person name="Whitman W.B."/>
            <person name="Anderson I."/>
            <person name="Woyke T."/>
        </authorList>
    </citation>
    <scope>NUCLEOTIDE SEQUENCE [LARGE SCALE GENOMIC DNA]</scope>
    <source>
        <strain evidence="11">ATCC BAA-1072 / DSM 3721 / NBRC 107634 / OCM 161 / Z-7303</strain>
    </source>
</reference>
<dbReference type="HOGENOM" id="CLU_076364_2_1_2"/>
<accession>D7EBJ0</accession>
<dbReference type="UniPathway" id="UPA00035">
    <property type="reaction ID" value="UER00042"/>
</dbReference>
<keyword evidence="6 8" id="KW-0057">Aromatic amino acid biosynthesis</keyword>
<dbReference type="InterPro" id="IPR011060">
    <property type="entry name" value="RibuloseP-bd_barrel"/>
</dbReference>
<evidence type="ECO:0000256" key="7">
    <source>
        <dbReference type="ARBA" id="ARBA00023235"/>
    </source>
</evidence>
<dbReference type="InterPro" id="IPR001240">
    <property type="entry name" value="PRAI_dom"/>
</dbReference>
<proteinExistence type="inferred from homology"/>
<dbReference type="OrthoDB" id="27513at2157"/>
<dbReference type="Proteomes" id="UP000000391">
    <property type="component" value="Chromosome"/>
</dbReference>
<dbReference type="HAMAP" id="MF_00135">
    <property type="entry name" value="PRAI"/>
    <property type="match status" value="1"/>
</dbReference>
<keyword evidence="5 8" id="KW-0822">Tryptophan biosynthesis</keyword>
<protein>
    <recommendedName>
        <fullName evidence="8">N-(5'-phosphoribosyl)anthranilate isomerase</fullName>
        <shortName evidence="8">PRAI</shortName>
        <ecNumber evidence="8">5.3.1.24</ecNumber>
    </recommendedName>
</protein>
<comment type="pathway">
    <text evidence="2 8">Amino-acid biosynthesis; L-tryptophan biosynthesis; L-tryptophan from chorismate: step 3/5.</text>
</comment>
<keyword evidence="4 8" id="KW-0028">Amino-acid biosynthesis</keyword>
<dbReference type="KEGG" id="mev:Metev_2003"/>
<comment type="catalytic activity">
    <reaction evidence="1 8">
        <text>N-(5-phospho-beta-D-ribosyl)anthranilate = 1-(2-carboxyphenylamino)-1-deoxy-D-ribulose 5-phosphate</text>
        <dbReference type="Rhea" id="RHEA:21540"/>
        <dbReference type="ChEBI" id="CHEBI:18277"/>
        <dbReference type="ChEBI" id="CHEBI:58613"/>
        <dbReference type="EC" id="5.3.1.24"/>
    </reaction>
</comment>
<dbReference type="GO" id="GO:0004640">
    <property type="term" value="F:phosphoribosylanthranilate isomerase activity"/>
    <property type="evidence" value="ECO:0007669"/>
    <property type="project" value="UniProtKB-UniRule"/>
</dbReference>
<evidence type="ECO:0000256" key="4">
    <source>
        <dbReference type="ARBA" id="ARBA00022605"/>
    </source>
</evidence>
<evidence type="ECO:0000256" key="1">
    <source>
        <dbReference type="ARBA" id="ARBA00001164"/>
    </source>
</evidence>
<evidence type="ECO:0000256" key="8">
    <source>
        <dbReference type="HAMAP-Rule" id="MF_00135"/>
    </source>
</evidence>
<dbReference type="PANTHER" id="PTHR42894:SF1">
    <property type="entry name" value="N-(5'-PHOSPHORIBOSYL)ANTHRANILATE ISOMERASE"/>
    <property type="match status" value="1"/>
</dbReference>
<feature type="domain" description="N-(5'phosphoribosyl) anthranilate isomerase (PRAI)" evidence="9">
    <location>
        <begin position="7"/>
        <end position="222"/>
    </location>
</feature>
<dbReference type="AlphaFoldDB" id="D7EBJ0"/>
<dbReference type="GO" id="GO:0000162">
    <property type="term" value="P:L-tryptophan biosynthetic process"/>
    <property type="evidence" value="ECO:0007669"/>
    <property type="project" value="UniProtKB-UniRule"/>
</dbReference>
<keyword evidence="11" id="KW-1185">Reference proteome</keyword>
<gene>
    <name evidence="8" type="primary">trpF</name>
    <name evidence="10" type="ordered locus">Metev_2003</name>
</gene>
<evidence type="ECO:0000259" key="9">
    <source>
        <dbReference type="Pfam" id="PF00697"/>
    </source>
</evidence>
<dbReference type="Pfam" id="PF00697">
    <property type="entry name" value="PRAI"/>
    <property type="match status" value="1"/>
</dbReference>
<dbReference type="InterPro" id="IPR044643">
    <property type="entry name" value="TrpF_fam"/>
</dbReference>
<dbReference type="SUPFAM" id="SSF51366">
    <property type="entry name" value="Ribulose-phoshate binding barrel"/>
    <property type="match status" value="1"/>
</dbReference>
<dbReference type="Gene3D" id="3.20.20.70">
    <property type="entry name" value="Aldolase class I"/>
    <property type="match status" value="1"/>
</dbReference>
<evidence type="ECO:0000256" key="2">
    <source>
        <dbReference type="ARBA" id="ARBA00004664"/>
    </source>
</evidence>
<dbReference type="EMBL" id="CP002069">
    <property type="protein sequence ID" value="ADI74832.1"/>
    <property type="molecule type" value="Genomic_DNA"/>
</dbReference>
<name>D7EBJ0_METEZ</name>
<dbReference type="STRING" id="644295.Metev_2003"/>
<evidence type="ECO:0000256" key="5">
    <source>
        <dbReference type="ARBA" id="ARBA00022822"/>
    </source>
</evidence>
<dbReference type="EC" id="5.3.1.24" evidence="8"/>
<evidence type="ECO:0000313" key="11">
    <source>
        <dbReference type="Proteomes" id="UP000000391"/>
    </source>
</evidence>
<evidence type="ECO:0000313" key="10">
    <source>
        <dbReference type="EMBL" id="ADI74832.1"/>
    </source>
</evidence>
<comment type="similarity">
    <text evidence="3 8">Belongs to the TrpF family.</text>
</comment>
<keyword evidence="7 8" id="KW-0413">Isomerase</keyword>
<dbReference type="GeneID" id="9347663"/>
<dbReference type="RefSeq" id="WP_013195397.1">
    <property type="nucleotide sequence ID" value="NC_014253.1"/>
</dbReference>
<dbReference type="CDD" id="cd00405">
    <property type="entry name" value="PRAI"/>
    <property type="match status" value="1"/>
</dbReference>
<evidence type="ECO:0000256" key="6">
    <source>
        <dbReference type="ARBA" id="ARBA00023141"/>
    </source>
</evidence>
<organism evidence="10 11">
    <name type="scientific">Methanohalobium evestigatum (strain ATCC BAA-1072 / DSM 3721 / NBRC 107634 / OCM 161 / Z-7303)</name>
    <dbReference type="NCBI Taxonomy" id="644295"/>
    <lineage>
        <taxon>Archaea</taxon>
        <taxon>Methanobacteriati</taxon>
        <taxon>Methanobacteriota</taxon>
        <taxon>Stenosarchaea group</taxon>
        <taxon>Methanomicrobia</taxon>
        <taxon>Methanosarcinales</taxon>
        <taxon>Methanosarcinaceae</taxon>
        <taxon>Methanohalobium</taxon>
    </lineage>
</organism>
<dbReference type="InterPro" id="IPR013785">
    <property type="entry name" value="Aldolase_TIM"/>
</dbReference>
<sequence length="227" mass="24534">MKPAIRIKICGMKSTDDIKKASICGADAVGFIVDVPVDTPRKINIQKAAELIHSVPLFMDSVLVIMPDSGVQAVSMVETVRPDIVQIHGNINADDLEYMKNRLDIPIVKTCSVPVGNSESSSGVICEFENTINNLKNQGLLDAILLDSKTDTKSGGSGTVHNWEISKTIMNNVDIPVILAGGLNPDNVKEAVQTVFPYAVDVASGVETNNTKDIDKIHRFIHEARNA</sequence>
<evidence type="ECO:0000256" key="3">
    <source>
        <dbReference type="ARBA" id="ARBA00007571"/>
    </source>
</evidence>
<dbReference type="PANTHER" id="PTHR42894">
    <property type="entry name" value="N-(5'-PHOSPHORIBOSYL)ANTHRANILATE ISOMERASE"/>
    <property type="match status" value="1"/>
</dbReference>